<dbReference type="Proteomes" id="UP001642484">
    <property type="component" value="Unassembled WGS sequence"/>
</dbReference>
<sequence length="181" mass="19544">MCVESGVCEVFSFFANSHQCFLQGGNLRAVHNEDAVSGPAKCPSIPHVRARAWADQLPGEIAAESKAAMDAIEKVPAPYLILACLLMLVLMVFCIMRCCRSQGKGKKPAGKWHKQALYLPIAEDEDDQGISAPGAREVRSRTEEAGSEVVQGAQAPWSPPDAFGFHGPEKLSWRQPGAQAL</sequence>
<accession>A0ABP0P507</accession>
<organism evidence="3 4">
    <name type="scientific">Durusdinium trenchii</name>
    <dbReference type="NCBI Taxonomy" id="1381693"/>
    <lineage>
        <taxon>Eukaryota</taxon>
        <taxon>Sar</taxon>
        <taxon>Alveolata</taxon>
        <taxon>Dinophyceae</taxon>
        <taxon>Suessiales</taxon>
        <taxon>Symbiodiniaceae</taxon>
        <taxon>Durusdinium</taxon>
    </lineage>
</organism>
<evidence type="ECO:0000313" key="4">
    <source>
        <dbReference type="Proteomes" id="UP001642484"/>
    </source>
</evidence>
<dbReference type="EMBL" id="CAXAMN010022473">
    <property type="protein sequence ID" value="CAK9070129.1"/>
    <property type="molecule type" value="Genomic_DNA"/>
</dbReference>
<evidence type="ECO:0000313" key="3">
    <source>
        <dbReference type="EMBL" id="CAK9070129.1"/>
    </source>
</evidence>
<evidence type="ECO:0000256" key="2">
    <source>
        <dbReference type="SAM" id="Phobius"/>
    </source>
</evidence>
<keyword evidence="2" id="KW-0472">Membrane</keyword>
<dbReference type="Gene3D" id="3.50.4.10">
    <property type="entry name" value="Hepatocyte Growth Factor"/>
    <property type="match status" value="1"/>
</dbReference>
<feature type="region of interest" description="Disordered" evidence="1">
    <location>
        <begin position="127"/>
        <end position="181"/>
    </location>
</feature>
<evidence type="ECO:0000256" key="1">
    <source>
        <dbReference type="SAM" id="MobiDB-lite"/>
    </source>
</evidence>
<feature type="transmembrane region" description="Helical" evidence="2">
    <location>
        <begin position="79"/>
        <end position="99"/>
    </location>
</feature>
<keyword evidence="4" id="KW-1185">Reference proteome</keyword>
<keyword evidence="2" id="KW-0812">Transmembrane</keyword>
<name>A0ABP0P507_9DINO</name>
<keyword evidence="2" id="KW-1133">Transmembrane helix</keyword>
<gene>
    <name evidence="3" type="ORF">CCMP2556_LOCUS34484</name>
</gene>
<reference evidence="3 4" key="1">
    <citation type="submission" date="2024-02" db="EMBL/GenBank/DDBJ databases">
        <authorList>
            <person name="Chen Y."/>
            <person name="Shah S."/>
            <person name="Dougan E. K."/>
            <person name="Thang M."/>
            <person name="Chan C."/>
        </authorList>
    </citation>
    <scope>NUCLEOTIDE SEQUENCE [LARGE SCALE GENOMIC DNA]</scope>
</reference>
<proteinExistence type="predicted"/>
<comment type="caution">
    <text evidence="3">The sequence shown here is derived from an EMBL/GenBank/DDBJ whole genome shotgun (WGS) entry which is preliminary data.</text>
</comment>
<evidence type="ECO:0008006" key="5">
    <source>
        <dbReference type="Google" id="ProtNLM"/>
    </source>
</evidence>
<protein>
    <recommendedName>
        <fullName evidence="5">Apple domain-containing protein</fullName>
    </recommendedName>
</protein>